<dbReference type="PANTHER" id="PTHR47425">
    <property type="entry name" value="FARB-RELATED"/>
    <property type="match status" value="1"/>
</dbReference>
<dbReference type="CDD" id="cd12148">
    <property type="entry name" value="fungal_TF_MHR"/>
    <property type="match status" value="1"/>
</dbReference>
<dbReference type="HOGENOM" id="CLU_006329_2_2_1"/>
<name>R8BGG5_PHAM7</name>
<proteinExistence type="predicted"/>
<evidence type="ECO:0000256" key="1">
    <source>
        <dbReference type="ARBA" id="ARBA00023242"/>
    </source>
</evidence>
<feature type="domain" description="Xylanolytic transcriptional activator regulatory" evidence="3">
    <location>
        <begin position="210"/>
        <end position="282"/>
    </location>
</feature>
<dbReference type="Pfam" id="PF04082">
    <property type="entry name" value="Fungal_trans"/>
    <property type="match status" value="1"/>
</dbReference>
<reference evidence="5" key="1">
    <citation type="journal article" date="2013" name="Genome Announc.">
        <title>Draft genome sequence of the ascomycete Phaeoacremonium aleophilum strain UCR-PA7, a causal agent of the esca disease complex in grapevines.</title>
        <authorList>
            <person name="Blanco-Ulate B."/>
            <person name="Rolshausen P."/>
            <person name="Cantu D."/>
        </authorList>
    </citation>
    <scope>NUCLEOTIDE SEQUENCE [LARGE SCALE GENOMIC DNA]</scope>
    <source>
        <strain evidence="5">UCR-PA7</strain>
    </source>
</reference>
<dbReference type="SMART" id="SM00906">
    <property type="entry name" value="Fungal_trans"/>
    <property type="match status" value="1"/>
</dbReference>
<keyword evidence="1" id="KW-0539">Nucleus</keyword>
<dbReference type="GO" id="GO:0006351">
    <property type="term" value="P:DNA-templated transcription"/>
    <property type="evidence" value="ECO:0007669"/>
    <property type="project" value="InterPro"/>
</dbReference>
<sequence length="746" mass="84094">MDDGHDLHVPLHQRRDQYADALGEVVPTSASPERSQRSLPHPARNQVPSSAGYCGSRVGDYAPVSLPPYIKRLPAHIGQRDMEYLAEKDAMTIPDDDFRDELLRTYVKIIHCFMPAIDLDEFLDPIINGDEKRPVSLLLFQAVMFASVIFVDGDLLRSRGYTSRKRARKVFFNRVRLLYGLDCEPDRVALIQSVLLMTYWYDSPHDEKDTWYWMGIALSLSQIMGLHRDPETLKISLRAKRLRRRIWWACFIRDRLLALGIRRPARIRQEDFNVSMLELDDFDLCQPTKEHVAFVRECGFTTVEEDGRRQMCQICIDLAKLCVCIGNILHSQYSVVSTQPLNWEYYKNIAVLPRYSDKQMSELSKCDSELEDWCYNRKATSRYSPPSPPASTSGSLENTNDWADNITWLHQALLRMIYLTALGALHRPRALMSSSSRPESPDTNNAKKTSLRKVKEAAVAMTKLAFDLQCENQLRYLSTSSVPAFLSATLIHLLDIRDPDEELRNLSIGRFYQCFHALYELQDMYASADYAIRFLETVLVRMGTHIPMLPILRMCTNTMTTHSRDSHHIPFLGAANPVLNDPILEDYHASAISGRLNTPSTTGNGQFAMAAPPAVAQPSNAGQSMTNSDSYLNLVQQLSPELTMLDGTSPRPRNMLLFGGGGPRATPGLDSNAQLGPGTMGNPSAAAGDHPTMMDTPSQMDIWTEFDGLLPALINFDATDQNLMMQSHETRMPATTASSTSWQPFL</sequence>
<evidence type="ECO:0000259" key="3">
    <source>
        <dbReference type="SMART" id="SM00906"/>
    </source>
</evidence>
<dbReference type="GeneID" id="19326703"/>
<dbReference type="OrthoDB" id="4451586at2759"/>
<feature type="region of interest" description="Disordered" evidence="2">
    <location>
        <begin position="26"/>
        <end position="50"/>
    </location>
</feature>
<keyword evidence="5" id="KW-1185">Reference proteome</keyword>
<feature type="region of interest" description="Disordered" evidence="2">
    <location>
        <begin position="662"/>
        <end position="687"/>
    </location>
</feature>
<evidence type="ECO:0000313" key="4">
    <source>
        <dbReference type="EMBL" id="EON98413.1"/>
    </source>
</evidence>
<dbReference type="EMBL" id="KB933218">
    <property type="protein sequence ID" value="EON98413.1"/>
    <property type="molecule type" value="Genomic_DNA"/>
</dbReference>
<organism evidence="4 5">
    <name type="scientific">Phaeoacremonium minimum (strain UCR-PA7)</name>
    <name type="common">Esca disease fungus</name>
    <name type="synonym">Togninia minima</name>
    <dbReference type="NCBI Taxonomy" id="1286976"/>
    <lineage>
        <taxon>Eukaryota</taxon>
        <taxon>Fungi</taxon>
        <taxon>Dikarya</taxon>
        <taxon>Ascomycota</taxon>
        <taxon>Pezizomycotina</taxon>
        <taxon>Sordariomycetes</taxon>
        <taxon>Sordariomycetidae</taxon>
        <taxon>Togniniales</taxon>
        <taxon>Togniniaceae</taxon>
        <taxon>Phaeoacremonium</taxon>
    </lineage>
</organism>
<dbReference type="PANTHER" id="PTHR47425:SF3">
    <property type="entry name" value="ZN(II)2CYS6 TRANSCRIPTION FACTOR (EUROFUNG)"/>
    <property type="match status" value="1"/>
</dbReference>
<feature type="region of interest" description="Disordered" evidence="2">
    <location>
        <begin position="431"/>
        <end position="451"/>
    </location>
</feature>
<gene>
    <name evidence="4" type="ORF">UCRPA7_6083</name>
</gene>
<dbReference type="AlphaFoldDB" id="R8BGG5"/>
<dbReference type="GO" id="GO:0003677">
    <property type="term" value="F:DNA binding"/>
    <property type="evidence" value="ECO:0007669"/>
    <property type="project" value="InterPro"/>
</dbReference>
<dbReference type="eggNOG" id="ENOG502RHAD">
    <property type="taxonomic scope" value="Eukaryota"/>
</dbReference>
<dbReference type="GO" id="GO:0008270">
    <property type="term" value="F:zinc ion binding"/>
    <property type="evidence" value="ECO:0007669"/>
    <property type="project" value="InterPro"/>
</dbReference>
<dbReference type="InterPro" id="IPR007219">
    <property type="entry name" value="XnlR_reg_dom"/>
</dbReference>
<feature type="compositionally biased region" description="Polar residues" evidence="2">
    <location>
        <begin position="432"/>
        <end position="448"/>
    </location>
</feature>
<dbReference type="InterPro" id="IPR052761">
    <property type="entry name" value="Fungal_Detox/Toxin_TFs"/>
</dbReference>
<evidence type="ECO:0000313" key="5">
    <source>
        <dbReference type="Proteomes" id="UP000014074"/>
    </source>
</evidence>
<evidence type="ECO:0000256" key="2">
    <source>
        <dbReference type="SAM" id="MobiDB-lite"/>
    </source>
</evidence>
<dbReference type="RefSeq" id="XP_007916815.1">
    <property type="nucleotide sequence ID" value="XM_007918624.1"/>
</dbReference>
<dbReference type="KEGG" id="tmn:UCRPA7_6083"/>
<accession>R8BGG5</accession>
<dbReference type="Proteomes" id="UP000014074">
    <property type="component" value="Unassembled WGS sequence"/>
</dbReference>
<protein>
    <submittedName>
        <fullName evidence="4">Putative c6 transcription factor protein</fullName>
    </submittedName>
</protein>